<feature type="transmembrane region" description="Helical" evidence="1">
    <location>
        <begin position="7"/>
        <end position="23"/>
    </location>
</feature>
<evidence type="ECO:0000256" key="1">
    <source>
        <dbReference type="SAM" id="Phobius"/>
    </source>
</evidence>
<organism evidence="2 3">
    <name type="scientific">Ligilactobacillus salitolerans</name>
    <dbReference type="NCBI Taxonomy" id="1808352"/>
    <lineage>
        <taxon>Bacteria</taxon>
        <taxon>Bacillati</taxon>
        <taxon>Bacillota</taxon>
        <taxon>Bacilli</taxon>
        <taxon>Lactobacillales</taxon>
        <taxon>Lactobacillaceae</taxon>
        <taxon>Ligilactobacillus</taxon>
    </lineage>
</organism>
<name>A0A401ISL6_9LACO</name>
<protein>
    <recommendedName>
        <fullName evidence="4">DUF4260 domain-containing protein</fullName>
    </recommendedName>
</protein>
<gene>
    <name evidence="2" type="ORF">LFYK43_09440</name>
</gene>
<dbReference type="InterPro" id="IPR025356">
    <property type="entry name" value="DUF4260"/>
</dbReference>
<sequence>MKYFLQIENAMLFILTAFIYFYHFHFSWVIFLLGILLVDLSQVGYLFNKQSGAVLYNLFHNLVLPALLLSAALLTKKDLLYMTALILFAHVWMDRMLGFGLKYGDSFQHTHLS</sequence>
<evidence type="ECO:0000313" key="2">
    <source>
        <dbReference type="EMBL" id="GBG94485.1"/>
    </source>
</evidence>
<dbReference type="Proteomes" id="UP000286848">
    <property type="component" value="Unassembled WGS sequence"/>
</dbReference>
<accession>A0A401ISL6</accession>
<feature type="transmembrane region" description="Helical" evidence="1">
    <location>
        <begin position="79"/>
        <end position="97"/>
    </location>
</feature>
<reference evidence="2 3" key="1">
    <citation type="journal article" date="2019" name="Int. J. Syst. Evol. Microbiol.">
        <title>Lactobacillus salitolerans sp. nov., a novel lactic acid bacterium isolated from spent mushroom substrates.</title>
        <authorList>
            <person name="Tohno M."/>
            <person name="Tanizawa Y."/>
            <person name="Kojima Y."/>
            <person name="Sakamoto M."/>
            <person name="Nakamura Y."/>
            <person name="Ohkuma M."/>
            <person name="Kobayashi H."/>
        </authorList>
    </citation>
    <scope>NUCLEOTIDE SEQUENCE [LARGE SCALE GENOMIC DNA]</scope>
    <source>
        <strain evidence="2 3">YK43</strain>
    </source>
</reference>
<proteinExistence type="predicted"/>
<dbReference type="AlphaFoldDB" id="A0A401ISL6"/>
<evidence type="ECO:0000313" key="3">
    <source>
        <dbReference type="Proteomes" id="UP000286848"/>
    </source>
</evidence>
<keyword evidence="1" id="KW-0472">Membrane</keyword>
<dbReference type="Pfam" id="PF14079">
    <property type="entry name" value="DUF4260"/>
    <property type="match status" value="1"/>
</dbReference>
<keyword evidence="3" id="KW-1185">Reference proteome</keyword>
<keyword evidence="1" id="KW-1133">Transmembrane helix</keyword>
<evidence type="ECO:0008006" key="4">
    <source>
        <dbReference type="Google" id="ProtNLM"/>
    </source>
</evidence>
<comment type="caution">
    <text evidence="2">The sequence shown here is derived from an EMBL/GenBank/DDBJ whole genome shotgun (WGS) entry which is preliminary data.</text>
</comment>
<dbReference type="EMBL" id="BFFP01000012">
    <property type="protein sequence ID" value="GBG94485.1"/>
    <property type="molecule type" value="Genomic_DNA"/>
</dbReference>
<dbReference type="RefSeq" id="WP_124975931.1">
    <property type="nucleotide sequence ID" value="NZ_BFFP01000012.1"/>
</dbReference>
<keyword evidence="1" id="KW-0812">Transmembrane</keyword>
<feature type="transmembrane region" description="Helical" evidence="1">
    <location>
        <begin position="54"/>
        <end position="73"/>
    </location>
</feature>
<dbReference type="OrthoDB" id="9813911at2"/>